<keyword evidence="7 11" id="KW-0472">Membrane</keyword>
<evidence type="ECO:0000256" key="10">
    <source>
        <dbReference type="SAM" id="MobiDB-lite"/>
    </source>
</evidence>
<evidence type="ECO:0000259" key="13">
    <source>
        <dbReference type="Pfam" id="PF00999"/>
    </source>
</evidence>
<feature type="transmembrane region" description="Helical" evidence="11">
    <location>
        <begin position="331"/>
        <end position="356"/>
    </location>
</feature>
<dbReference type="VEuPathDB" id="CryptoDB:Cvel_18118"/>
<evidence type="ECO:0000256" key="3">
    <source>
        <dbReference type="ARBA" id="ARBA00022692"/>
    </source>
</evidence>
<feature type="transmembrane region" description="Helical" evidence="11">
    <location>
        <begin position="569"/>
        <end position="588"/>
    </location>
</feature>
<feature type="transmembrane region" description="Helical" evidence="11">
    <location>
        <begin position="196"/>
        <end position="215"/>
    </location>
</feature>
<gene>
    <name evidence="14" type="ORF">Cvel_18118</name>
</gene>
<feature type="transmembrane region" description="Helical" evidence="11">
    <location>
        <begin position="295"/>
        <end position="319"/>
    </location>
</feature>
<keyword evidence="9" id="KW-0050">Antiport</keyword>
<dbReference type="PANTHER" id="PTHR10110:SF187">
    <property type="entry name" value="SODIUM_HYDROGEN EXCHANGER"/>
    <property type="match status" value="1"/>
</dbReference>
<evidence type="ECO:0000256" key="12">
    <source>
        <dbReference type="SAM" id="SignalP"/>
    </source>
</evidence>
<comment type="similarity">
    <text evidence="9">Belongs to the monovalent cation:proton antiporter 1 (CPA1) transporter (TC 2.A.36) family.</text>
</comment>
<feature type="compositionally biased region" description="Gly residues" evidence="10">
    <location>
        <begin position="1032"/>
        <end position="1043"/>
    </location>
</feature>
<feature type="compositionally biased region" description="Low complexity" evidence="10">
    <location>
        <begin position="927"/>
        <end position="937"/>
    </location>
</feature>
<dbReference type="Pfam" id="PF00999">
    <property type="entry name" value="Na_H_Exchanger"/>
    <property type="match status" value="1"/>
</dbReference>
<dbReference type="NCBIfam" id="TIGR00840">
    <property type="entry name" value="b_cpa1"/>
    <property type="match status" value="1"/>
</dbReference>
<evidence type="ECO:0000256" key="1">
    <source>
        <dbReference type="ARBA" id="ARBA00004141"/>
    </source>
</evidence>
<feature type="compositionally biased region" description="Polar residues" evidence="10">
    <location>
        <begin position="1044"/>
        <end position="1057"/>
    </location>
</feature>
<feature type="compositionally biased region" description="Low complexity" evidence="10">
    <location>
        <begin position="881"/>
        <end position="895"/>
    </location>
</feature>
<feature type="region of interest" description="Disordered" evidence="10">
    <location>
        <begin position="690"/>
        <end position="732"/>
    </location>
</feature>
<feature type="transmembrane region" description="Helical" evidence="11">
    <location>
        <begin position="161"/>
        <end position="184"/>
    </location>
</feature>
<feature type="region of interest" description="Disordered" evidence="10">
    <location>
        <begin position="53"/>
        <end position="150"/>
    </location>
</feature>
<evidence type="ECO:0000256" key="2">
    <source>
        <dbReference type="ARBA" id="ARBA00022448"/>
    </source>
</evidence>
<feature type="transmembrane region" description="Helical" evidence="11">
    <location>
        <begin position="431"/>
        <end position="450"/>
    </location>
</feature>
<dbReference type="InterPro" id="IPR004709">
    <property type="entry name" value="NaH_exchanger"/>
</dbReference>
<organism evidence="14">
    <name type="scientific">Chromera velia CCMP2878</name>
    <dbReference type="NCBI Taxonomy" id="1169474"/>
    <lineage>
        <taxon>Eukaryota</taxon>
        <taxon>Sar</taxon>
        <taxon>Alveolata</taxon>
        <taxon>Colpodellida</taxon>
        <taxon>Chromeraceae</taxon>
        <taxon>Chromera</taxon>
    </lineage>
</organism>
<evidence type="ECO:0000256" key="4">
    <source>
        <dbReference type="ARBA" id="ARBA00022989"/>
    </source>
</evidence>
<feature type="compositionally biased region" description="Low complexity" evidence="10">
    <location>
        <begin position="981"/>
        <end position="1000"/>
    </location>
</feature>
<name>A0A0G4FPJ5_9ALVE</name>
<feature type="transmembrane region" description="Helical" evidence="11">
    <location>
        <begin position="256"/>
        <end position="279"/>
    </location>
</feature>
<feature type="region of interest" description="Disordered" evidence="10">
    <location>
        <begin position="768"/>
        <end position="901"/>
    </location>
</feature>
<feature type="signal peptide" evidence="12">
    <location>
        <begin position="1"/>
        <end position="19"/>
    </location>
</feature>
<feature type="compositionally biased region" description="Basic and acidic residues" evidence="10">
    <location>
        <begin position="53"/>
        <end position="66"/>
    </location>
</feature>
<dbReference type="Gene3D" id="6.10.140.1330">
    <property type="match status" value="1"/>
</dbReference>
<feature type="compositionally biased region" description="Polar residues" evidence="10">
    <location>
        <begin position="954"/>
        <end position="963"/>
    </location>
</feature>
<evidence type="ECO:0000256" key="7">
    <source>
        <dbReference type="ARBA" id="ARBA00023136"/>
    </source>
</evidence>
<dbReference type="GO" id="GO:0015386">
    <property type="term" value="F:potassium:proton antiporter activity"/>
    <property type="evidence" value="ECO:0007669"/>
    <property type="project" value="TreeGrafter"/>
</dbReference>
<evidence type="ECO:0000313" key="14">
    <source>
        <dbReference type="EMBL" id="CEM16383.1"/>
    </source>
</evidence>
<feature type="compositionally biased region" description="Basic and acidic residues" evidence="10">
    <location>
        <begin position="128"/>
        <end position="147"/>
    </location>
</feature>
<evidence type="ECO:0000256" key="11">
    <source>
        <dbReference type="SAM" id="Phobius"/>
    </source>
</evidence>
<keyword evidence="8 9" id="KW-0739">Sodium transport</keyword>
<evidence type="ECO:0000256" key="9">
    <source>
        <dbReference type="RuleBase" id="RU003722"/>
    </source>
</evidence>
<dbReference type="GO" id="GO:0051453">
    <property type="term" value="P:regulation of intracellular pH"/>
    <property type="evidence" value="ECO:0007669"/>
    <property type="project" value="TreeGrafter"/>
</dbReference>
<comment type="subcellular location">
    <subcellularLocation>
        <location evidence="1">Membrane</location>
        <topology evidence="1">Multi-pass membrane protein</topology>
    </subcellularLocation>
</comment>
<feature type="compositionally biased region" description="Basic and acidic residues" evidence="10">
    <location>
        <begin position="844"/>
        <end position="858"/>
    </location>
</feature>
<dbReference type="EMBL" id="CDMZ01000536">
    <property type="protein sequence ID" value="CEM16383.1"/>
    <property type="molecule type" value="Genomic_DNA"/>
</dbReference>
<dbReference type="AlphaFoldDB" id="A0A0G4FPJ5"/>
<keyword evidence="12" id="KW-0732">Signal</keyword>
<feature type="chain" id="PRO_5005188892" description="Sodium/hydrogen exchanger" evidence="12">
    <location>
        <begin position="20"/>
        <end position="1100"/>
    </location>
</feature>
<dbReference type="InterPro" id="IPR006153">
    <property type="entry name" value="Cation/H_exchanger_TM"/>
</dbReference>
<evidence type="ECO:0000256" key="8">
    <source>
        <dbReference type="ARBA" id="ARBA00023201"/>
    </source>
</evidence>
<dbReference type="GO" id="GO:0015385">
    <property type="term" value="F:sodium:proton antiporter activity"/>
    <property type="evidence" value="ECO:0007669"/>
    <property type="project" value="InterPro"/>
</dbReference>
<accession>A0A0G4FPJ5</accession>
<reference evidence="14" key="1">
    <citation type="submission" date="2014-11" db="EMBL/GenBank/DDBJ databases">
        <authorList>
            <person name="Otto D Thomas"/>
            <person name="Naeem Raeece"/>
        </authorList>
    </citation>
    <scope>NUCLEOTIDE SEQUENCE</scope>
</reference>
<keyword evidence="5" id="KW-0915">Sodium</keyword>
<evidence type="ECO:0000256" key="5">
    <source>
        <dbReference type="ARBA" id="ARBA00023053"/>
    </source>
</evidence>
<dbReference type="GO" id="GO:0098719">
    <property type="term" value="P:sodium ion import across plasma membrane"/>
    <property type="evidence" value="ECO:0007669"/>
    <property type="project" value="TreeGrafter"/>
</dbReference>
<keyword evidence="2 9" id="KW-0813">Transport</keyword>
<evidence type="ECO:0000256" key="6">
    <source>
        <dbReference type="ARBA" id="ARBA00023065"/>
    </source>
</evidence>
<proteinExistence type="inferred from homology"/>
<feature type="domain" description="Cation/H+ exchanger transmembrane" evidence="13">
    <location>
        <begin position="180"/>
        <end position="595"/>
    </location>
</feature>
<dbReference type="PANTHER" id="PTHR10110">
    <property type="entry name" value="SODIUM/HYDROGEN EXCHANGER"/>
    <property type="match status" value="1"/>
</dbReference>
<sequence>MGQTVLFLTCLLVVPIVGGSLWGTTHSYSYHHHVNKCAPSQRRKTMGRIQCVGRDDPSLSFADKKGKAVGPVGRGKKLIPENSNPAVGRARPPENPFDKDPLNPDSRPGIFDDAEEDKKRKKAQESPQDGKKYPLSDKDKEKDKETHSSLFEGNSDERKELFARINSFILVAVLLVCCYTGYLINTNRIRYLPESAAVMLIGFLIGWVLKAFQLEREQELLTFDSDLFFNVLLPPIIFEAGFTLKRRHFMSSLGTIMLFAIVGTFVSSLTVGIGCFALSRYTGFQGLDTEEDQKLTFLVCLMFGSLISSIDPVATLSILGSPRFRTNPTFYAVVFGESVLNDAMAMALFGSIAKMIHSKSHNKSLLAATGIVISDFTLDFILSLVVGLVCGGVCSVVCKHSSFLKNFPHYEIGITFMCAYFSYSLSQLLDLSGIVSLFFCGVMLSHYNLYNLSEGAQVSAKLTFKTMAFVAESFVFLYLGIVAAVSIGEKTSTWNFGFIGISMAGCLVGRAMNVFPMAYLSNRCTPTRKRLDCKKQVMMWLSGLRGAISFALAMTIPCPEGNEACEQNVRVIITTTIFIIFFTTIFLGSTIEPLALSLGAVERPVTDDAEEAAEMGAAGEGVNESRLVGPLGTQGNFGQTSPGGGGGNLVEAEPLCRGTSISIGRSSYNDPAACRHANCPGNVTAAQDTTVGGHLGPPAGHAAAGAGGHGLHAPHAHHAHHVRAPSPDAHLRHSGVASTFGIENETPLGVGTPSIPLPAHMIAEQKNLQHASPVDSRHDVTGTSAAVPASSDATQQHHYPVATLPAQHPGAEGGGGGAAAQQRESRSEGARSSHHSVAFSILSPEHHLRGGRGERQAEGGEAAEGERGSSSGGPSRDRAAGRMSRLSSYASSSGSPRPLTHRLFSHFDRHVLQNFFGGQYTAQQQAEQQQRLLQTQAGGAGQGGQRQVVHRSSAPANRPTSGTPSGGAASRPSPRRPSGEARGSLPAPARASPAAARSSPQMQIVPPSQEHHAETRAMPGGLSSVALKPPVAGGGGGGGGSGGQSISSVYTLSGESTNNDEKTAAAPTQPPSGGAERGENASSRRSSPSRDPPSRGATGS</sequence>
<dbReference type="PRINTS" id="PR01084">
    <property type="entry name" value="NAHEXCHNGR"/>
</dbReference>
<feature type="transmembrane region" description="Helical" evidence="11">
    <location>
        <begin position="227"/>
        <end position="244"/>
    </location>
</feature>
<feature type="transmembrane region" description="Helical" evidence="11">
    <location>
        <begin position="462"/>
        <end position="488"/>
    </location>
</feature>
<keyword evidence="4 11" id="KW-1133">Transmembrane helix</keyword>
<keyword evidence="6 9" id="KW-0406">Ion transport</keyword>
<feature type="region of interest" description="Disordered" evidence="10">
    <location>
        <begin position="927"/>
        <end position="1100"/>
    </location>
</feature>
<feature type="transmembrane region" description="Helical" evidence="11">
    <location>
        <begin position="494"/>
        <end position="516"/>
    </location>
</feature>
<dbReference type="GO" id="GO:0005886">
    <property type="term" value="C:plasma membrane"/>
    <property type="evidence" value="ECO:0007669"/>
    <property type="project" value="TreeGrafter"/>
</dbReference>
<dbReference type="InterPro" id="IPR018422">
    <property type="entry name" value="Cation/H_exchanger_CPA1"/>
</dbReference>
<keyword evidence="3 9" id="KW-0812">Transmembrane</keyword>
<feature type="compositionally biased region" description="Basic residues" evidence="10">
    <location>
        <begin position="712"/>
        <end position="723"/>
    </location>
</feature>
<protein>
    <recommendedName>
        <fullName evidence="9">Sodium/hydrogen exchanger</fullName>
    </recommendedName>
</protein>